<comment type="caution">
    <text evidence="4">The sequence shown here is derived from an EMBL/GenBank/DDBJ whole genome shotgun (WGS) entry which is preliminary data.</text>
</comment>
<keyword evidence="5" id="KW-1185">Reference proteome</keyword>
<dbReference type="PANTHER" id="PTHR12770">
    <property type="entry name" value="RUS1 FAMILY PROTEIN C16ORF58"/>
    <property type="match status" value="1"/>
</dbReference>
<accession>A0AAV7EYY2</accession>
<protein>
    <recommendedName>
        <fullName evidence="6">Protein root UVB sensitive 5</fullName>
    </recommendedName>
</protein>
<dbReference type="InterPro" id="IPR006968">
    <property type="entry name" value="RUS_fam"/>
</dbReference>
<gene>
    <name evidence="4" type="ORF">H6P81_006892</name>
</gene>
<dbReference type="AlphaFoldDB" id="A0AAV7EYY2"/>
<comment type="similarity">
    <text evidence="1">Belongs to the RUS1 family.</text>
</comment>
<feature type="domain" description="Protein root UVB sensitive/RUS" evidence="2">
    <location>
        <begin position="109"/>
        <end position="347"/>
    </location>
</feature>
<evidence type="ECO:0000313" key="5">
    <source>
        <dbReference type="Proteomes" id="UP000825729"/>
    </source>
</evidence>
<sequence length="503" mass="56649">MAYFLHYPLSQFSSIGGTSTHGWKTARRNLHSSRVCCFSASGEKREECDEQEERLRRPSHTLLVERYGNGTMKRYILGYDSQIRTFLEELTSISTGSHGEIPYTKLPWLPNALKQFILPAGFPGSVSEDYLDYMILQFPTNVSAWICHTLVTSSLLKAVGVGSFSGTTAAASAAAIRWVSKDGLGAVGRLFIGGRFGNIFDDDPKLWRMYADFIGSAGSIFELITPLYPAYFLPLASLGNLAKAIGRGLKDPSFRVIQNHFAATGNLGEVAAKEEVWEVAAQLLGLSFGILILNTPGIQSSYSVSAFTWLGMRLFHLWWRYQSLSVLRFNTINMKRARILVKSHISHSTVPGYVNCNKEENILSWERFSKPRIIFGVPVEEMIGGNSSSCKVRSLLKPFTQEKHILYTRHKQPTSDVEFYVSFKVGATSLSVLRSVWQAYWLHQHCRGLNYSDSAKIQESLVQLEARFNDFLEQLEESGWDIHRINMKVPDVLIEETAPTWLD</sequence>
<evidence type="ECO:0000259" key="3">
    <source>
        <dbReference type="Pfam" id="PF24160"/>
    </source>
</evidence>
<dbReference type="Pfam" id="PF04884">
    <property type="entry name" value="UVB_sens_prot"/>
    <property type="match status" value="1"/>
</dbReference>
<reference evidence="4 5" key="1">
    <citation type="submission" date="2021-07" db="EMBL/GenBank/DDBJ databases">
        <title>The Aristolochia fimbriata genome: insights into angiosperm evolution, floral development and chemical biosynthesis.</title>
        <authorList>
            <person name="Jiao Y."/>
        </authorList>
    </citation>
    <scope>NUCLEOTIDE SEQUENCE [LARGE SCALE GENOMIC DNA]</scope>
    <source>
        <strain evidence="4">IBCAS-2021</strain>
        <tissue evidence="4">Leaf</tissue>
    </source>
</reference>
<dbReference type="EMBL" id="JAINDJ010000003">
    <property type="protein sequence ID" value="KAG9453988.1"/>
    <property type="molecule type" value="Genomic_DNA"/>
</dbReference>
<dbReference type="InterPro" id="IPR054549">
    <property type="entry name" value="UVB_sens_RUS_dom"/>
</dbReference>
<evidence type="ECO:0008006" key="6">
    <source>
        <dbReference type="Google" id="ProtNLM"/>
    </source>
</evidence>
<dbReference type="InterPro" id="IPR055412">
    <property type="entry name" value="UVB_sens_C"/>
</dbReference>
<dbReference type="Proteomes" id="UP000825729">
    <property type="component" value="Unassembled WGS sequence"/>
</dbReference>
<evidence type="ECO:0000256" key="1">
    <source>
        <dbReference type="ARBA" id="ARBA00007558"/>
    </source>
</evidence>
<proteinExistence type="inferred from homology"/>
<feature type="domain" description="Root UVB sensitive protein C-terminal" evidence="3">
    <location>
        <begin position="355"/>
        <end position="488"/>
    </location>
</feature>
<dbReference type="PANTHER" id="PTHR12770:SF27">
    <property type="entry name" value="PROTEIN ROOT UVB SENSITIVE 5"/>
    <property type="match status" value="1"/>
</dbReference>
<dbReference type="Pfam" id="PF24160">
    <property type="entry name" value="UVB_sens_C"/>
    <property type="match status" value="1"/>
</dbReference>
<organism evidence="4 5">
    <name type="scientific">Aristolochia fimbriata</name>
    <name type="common">White veined hardy Dutchman's pipe vine</name>
    <dbReference type="NCBI Taxonomy" id="158543"/>
    <lineage>
        <taxon>Eukaryota</taxon>
        <taxon>Viridiplantae</taxon>
        <taxon>Streptophyta</taxon>
        <taxon>Embryophyta</taxon>
        <taxon>Tracheophyta</taxon>
        <taxon>Spermatophyta</taxon>
        <taxon>Magnoliopsida</taxon>
        <taxon>Magnoliidae</taxon>
        <taxon>Piperales</taxon>
        <taxon>Aristolochiaceae</taxon>
        <taxon>Aristolochia</taxon>
    </lineage>
</organism>
<name>A0AAV7EYY2_ARIFI</name>
<evidence type="ECO:0000313" key="4">
    <source>
        <dbReference type="EMBL" id="KAG9453988.1"/>
    </source>
</evidence>
<evidence type="ECO:0000259" key="2">
    <source>
        <dbReference type="Pfam" id="PF04884"/>
    </source>
</evidence>